<feature type="region of interest" description="Disordered" evidence="7">
    <location>
        <begin position="2692"/>
        <end position="2711"/>
    </location>
</feature>
<feature type="compositionally biased region" description="Basic and acidic residues" evidence="7">
    <location>
        <begin position="1187"/>
        <end position="1198"/>
    </location>
</feature>
<feature type="compositionally biased region" description="Pro residues" evidence="7">
    <location>
        <begin position="1553"/>
        <end position="1565"/>
    </location>
</feature>
<accession>A0A0G4EIQ8</accession>
<protein>
    <recommendedName>
        <fullName evidence="3">HECT-type E3 ubiquitin transferase</fullName>
        <ecNumber evidence="3">2.3.2.26</ecNumber>
    </recommendedName>
</protein>
<dbReference type="InterPro" id="IPR000569">
    <property type="entry name" value="HECT_dom"/>
</dbReference>
<feature type="compositionally biased region" description="Basic and acidic residues" evidence="7">
    <location>
        <begin position="1"/>
        <end position="11"/>
    </location>
</feature>
<feature type="compositionally biased region" description="Low complexity" evidence="7">
    <location>
        <begin position="108"/>
        <end position="123"/>
    </location>
</feature>
<feature type="compositionally biased region" description="Low complexity" evidence="7">
    <location>
        <begin position="1311"/>
        <end position="1323"/>
    </location>
</feature>
<feature type="compositionally biased region" description="Pro residues" evidence="7">
    <location>
        <begin position="1324"/>
        <end position="1335"/>
    </location>
</feature>
<dbReference type="EMBL" id="CDMY01000238">
    <property type="protein sequence ID" value="CEL95782.1"/>
    <property type="molecule type" value="Genomic_DNA"/>
</dbReference>
<feature type="compositionally biased region" description="Acidic residues" evidence="7">
    <location>
        <begin position="1661"/>
        <end position="1672"/>
    </location>
</feature>
<evidence type="ECO:0000256" key="4">
    <source>
        <dbReference type="ARBA" id="ARBA00022679"/>
    </source>
</evidence>
<dbReference type="OrthoDB" id="409931at2759"/>
<dbReference type="InterPro" id="IPR045322">
    <property type="entry name" value="HECTD1/TRIP12-like"/>
</dbReference>
<dbReference type="SMART" id="SM00119">
    <property type="entry name" value="HECTc"/>
    <property type="match status" value="1"/>
</dbReference>
<feature type="compositionally biased region" description="Basic and acidic residues" evidence="7">
    <location>
        <begin position="1976"/>
        <end position="1997"/>
    </location>
</feature>
<feature type="compositionally biased region" description="Basic and acidic residues" evidence="7">
    <location>
        <begin position="1337"/>
        <end position="1374"/>
    </location>
</feature>
<dbReference type="GO" id="GO:0000209">
    <property type="term" value="P:protein polyubiquitination"/>
    <property type="evidence" value="ECO:0007669"/>
    <property type="project" value="TreeGrafter"/>
</dbReference>
<feature type="compositionally biased region" description="Low complexity" evidence="7">
    <location>
        <begin position="530"/>
        <end position="543"/>
    </location>
</feature>
<dbReference type="Gene3D" id="3.30.2160.10">
    <property type="entry name" value="Hect, E3 ligase catalytic domain"/>
    <property type="match status" value="1"/>
</dbReference>
<sequence>MSTKAKDRRENAPVPRRSQAHRANASHPQNQPAPPAPPAHASAAASSVEEQRAERDRRHERREKARAKKEANRASKRSRRAASAAPPRAEQQGGEGQEEGEEAGGPGPSSSAAGASAAAAAGVGERRSSVGRKLKGRKRKSSEIDLDIDHQEEGEEQEEQQQQQQEHEAAAPRRVRKSKRAKMSDGGASGPKGDEGQEGQTNAAAAAASGAVNDEPPAAAAASPLDEEVRGMSGMFRRHLRDPFGGGGGSSRWSQMLKSLRSADSQAQSLALSELCNQLLMGSEELVMSLPLEEFVPLLIELLENKDGGKNTGVDEAVALELAMALGDEAQHFNLQFGNDDANRMLMASRCLYQVIDVLPPAITLVVNSGGVPVMCNKLNQTPYEDLIDSVLSLLGKIADEQPMAILKAGGVEAMLKYVDFFPSLAIHRTVVTAVARQLHYIPSRDVYVNQVKPSISSLTNLLVHDDPQVLQHAGECWVSVVDNIVDLYGPHEVTMPDEPPPPKISSALRASMLSGAAPPERKGSPPPAAAAAAAAAAPASSSGGDKDKKDEAPQEKGSGELVAKVFAEMGEGPLSRLLDVISKGLAGEVGDLSTVLWGSYCVSVMTHYSDQVAARALAQEPKNLAIILRDFFQADGAEGVLMLRVLCLAASMLPMLYYNPQWEAAPSPGSDRQRWPRGGSARHRQRALVLDYSRMEVIRAYWPHIEQLMKTLLPRLVSINVSQMAGSSATQSLAVSMLVVCVTCLSHCVQPDLACALRGPQSSHKESADGWTVVGGENGHMDISQAREVLECMDATELSSFMAGLLTSSTSPTTILAALSVVLEVLTIDYDAFAQPFVRHGLIAAIYKLTGEPRRARQDAKTHTGPADHDLHRMIGATADAVLEQYVAEMVAENKNLKQLQTITTKLKRDSRSCPAIQQSTDDEADNDGDVTMGVAGGSGAQSLSDHLSPEEMEAAMASVVAPARPKMMMPVSAPPVDTSYLSSAKEALSKLQHLLLAEDLSPYEFLHTGTAQALCSFLFGGVVRSEHTDMATDDHDKSGGDDNGSALLRDRQEAFRRLYLFLDTLAHKGDTTALMRLVQLCVRSISRAERLPVRIYWQIADADASLPAHLRPPSAQDAKRRRAELMLGQSEGSGHHREFSHHVYRYLNSGGRPRTTDREDRNPYANPLTLLRSLKEPLRANLSPIEHKPDNGDKKSSPPFPRPAVPPASGRLIPSSFLRPKEGAPREGGDGGGDDAGDKDKGGKKDGGDDKEKDKAPSSWLTNFGFPPFGCTGSRDKSDNRDKPDRDGKDKKDKGDKKEAQDHQPKVPPSRSVAAKAAAAPPSGPSGIPPPPSGWDREEGGDRDRPSIFHSLMDRRMQRSKDDERRDRDRERSRMIALMDRVDRERSLMYERMSMEPSSMLAYERERMMDRDRDRERFEMAMAYGMGPPRPAAGRRMRGPDGLELFESGVHIDATTTVAYLEDYVRRTIIARTPAANRREDPNSSAAAFRSARAYYDMPPSMAARLGAKKAMAGGKKEGDRDPDEASWERMRQMRDMIKRSAAGREDHPPSEMPPQPGPPPPMSTEDFTSEEGSPVSRAAMDEGRREGAAAASGGDGDGSGARDNDGDVEMARAEAMDEAGGPPAEGAEFMDDDYDYEDEVEERPPEDVMYERSRFEPDYDEEDDEDEDDFGHRPPHAIDAGMDYAAEEPHPDEESPTSPPPHRRVEGGIGDEYMDMMDSWGDDDARPGPAPPETEPADHPMEGDEAMGGDGQGDKPDAAGSPAAAAAAAAGAGGPPMSRSARRREKKKRAQQNKAGSPAAGSPTAPTPSASPAPPEPPAAAAAAAAAAAQPPQAPTRPERPEDLSKNMSIQLFLNNVPLSSNIPVLEAVLKYGTASPIPKQYQQPDDVSVFPGGRRGISITVAPRASGRGAKEQEGESSGPTVRFYVGGDEGSLTPQETDKADGEKDSGAPAMLVRPWGGPHQQFTYRVLLREKKGGSDKQEGEGEGDKKDKKTASASADEPLQLHDDLTRAPESIVTSEAAKLVRGHLETLHRMRFIRGLSCPSGMASDAEIDESLRNRKRKAGEGKDDTADAKGISIKTSSSSLVDSGGSGGAVEGQEGPEGEEDKDAGGAAGNRKKKNKSKKKKKKSKKQQQEAAAHEDGADKDRAFSSGDTSPAAQQTSEAAAAVPVDSTDAPGPDQPVPTESADGLAAPSAAAAAADGGDDEPEEVSFNLPPPEDPLKTNEDLAAVVQLLMGLHNCVWAIKRLQQLYTGVALGGNTYVLADNGYGNGEGNGLAPMMTDTSPVPSPTASMSRLSTGRFERDRALSQSQTTFGDRIGLTDAFCSPSLSSKVLRQLTDPLAVIGNQIPTWISRLAVACPYLFFFEARRRLLYLTGMGSKRSMHFFHRWLSDAAEIEVRRGGQGAGGAGSNDNMPSPPPSPSESGDDLRADREAEGQGGAGSGTANATKGADTALMMMMGLGPYGGRMSRKRQKDILNQIKEHTTLPRQKVRIGRTPIIENAWKVFECVRSQRHRVEPVLEVEYYNESGSGLGPTLEFYALVAQAFKDSTSPRLFLEPPNGLLFPQAYHVDFQKVAPTLLAKPKKDTRANGPAGSAFASRSGLLRAGRAHNSSEWTAPERDERHPLERTFESKLYKHFKLLGMLVAKSLTDQRLMDLRLHPVFWRLVLSDAAREVDVKRQRPGGGGHFPILCPFTDEPNKDEEEDEKKGMEARVTLSYEADIMQVSPSFYNQLQKMKEMKAQGFDLEQLCVIFTVPGPEPLYELRDGGRDMVVTRDTLDEYLQLVGRAMLYSGIALQVHAFREGFELFLPLEALLSFQPVELATQLIAGGDAADNQYWTLDHLKTYIKPAHGYQRDSAPFRYLLEVLSELSPKERRLFCQFATGAPALPLEGFGALKPLLTVVVKETPSPQSPDRNLPSVMTCTNYLKLPRFTSKDVMRERLLVAINEGQGSFLLS</sequence>
<feature type="compositionally biased region" description="Basic residues" evidence="7">
    <location>
        <begin position="1783"/>
        <end position="1794"/>
    </location>
</feature>
<feature type="compositionally biased region" description="Basic and acidic residues" evidence="7">
    <location>
        <begin position="1645"/>
        <end position="1660"/>
    </location>
</feature>
<dbReference type="Pfam" id="PF00632">
    <property type="entry name" value="HECT"/>
    <property type="match status" value="1"/>
</dbReference>
<feature type="region of interest" description="Disordered" evidence="7">
    <location>
        <begin position="1976"/>
        <end position="2019"/>
    </location>
</feature>
<feature type="compositionally biased region" description="Basic residues" evidence="7">
    <location>
        <begin position="2119"/>
        <end position="2135"/>
    </location>
</feature>
<evidence type="ECO:0000259" key="8">
    <source>
        <dbReference type="PROSITE" id="PS50237"/>
    </source>
</evidence>
<dbReference type="InterPro" id="IPR011989">
    <property type="entry name" value="ARM-like"/>
</dbReference>
<dbReference type="VEuPathDB" id="CryptoDB:Vbra_5020"/>
<reference evidence="9 10" key="1">
    <citation type="submission" date="2014-11" db="EMBL/GenBank/DDBJ databases">
        <authorList>
            <person name="Zhu J."/>
            <person name="Qi W."/>
            <person name="Song R."/>
        </authorList>
    </citation>
    <scope>NUCLEOTIDE SEQUENCE [LARGE SCALE GENOMIC DNA]</scope>
</reference>
<dbReference type="InParanoid" id="A0A0G4EIQ8"/>
<evidence type="ECO:0000256" key="3">
    <source>
        <dbReference type="ARBA" id="ARBA00012485"/>
    </source>
</evidence>
<feature type="compositionally biased region" description="Basic and acidic residues" evidence="7">
    <location>
        <begin position="1276"/>
        <end position="1307"/>
    </location>
</feature>
<dbReference type="Gene3D" id="1.25.10.10">
    <property type="entry name" value="Leucine-rich Repeat Variant"/>
    <property type="match status" value="1"/>
</dbReference>
<feature type="compositionally biased region" description="Low complexity" evidence="7">
    <location>
        <begin position="2158"/>
        <end position="2171"/>
    </location>
</feature>
<feature type="compositionally biased region" description="Basic and acidic residues" evidence="7">
    <location>
        <begin position="1529"/>
        <end position="1552"/>
    </location>
</feature>
<feature type="compositionally biased region" description="Low complexity" evidence="7">
    <location>
        <begin position="1798"/>
        <end position="1807"/>
    </location>
</feature>
<dbReference type="Gene3D" id="3.30.2410.10">
    <property type="entry name" value="Hect, E3 ligase catalytic domain"/>
    <property type="match status" value="1"/>
</dbReference>
<dbReference type="PANTHER" id="PTHR45670">
    <property type="entry name" value="E3 UBIQUITIN-PROTEIN LIGASE TRIP12"/>
    <property type="match status" value="1"/>
</dbReference>
<dbReference type="PROSITE" id="PS50237">
    <property type="entry name" value="HECT"/>
    <property type="match status" value="1"/>
</dbReference>
<feature type="compositionally biased region" description="Acidic residues" evidence="7">
    <location>
        <begin position="1631"/>
        <end position="1644"/>
    </location>
</feature>
<feature type="region of interest" description="Disordered" evidence="7">
    <location>
        <begin position="1907"/>
        <end position="1963"/>
    </location>
</feature>
<feature type="compositionally biased region" description="Pro residues" evidence="7">
    <location>
        <begin position="1808"/>
        <end position="1821"/>
    </location>
</feature>
<evidence type="ECO:0000313" key="9">
    <source>
        <dbReference type="EMBL" id="CEL95782.1"/>
    </source>
</evidence>
<dbReference type="GO" id="GO:0043161">
    <property type="term" value="P:proteasome-mediated ubiquitin-dependent protein catabolic process"/>
    <property type="evidence" value="ECO:0007669"/>
    <property type="project" value="TreeGrafter"/>
</dbReference>
<feature type="region of interest" description="Disordered" evidence="7">
    <location>
        <begin position="910"/>
        <end position="946"/>
    </location>
</feature>
<gene>
    <name evidence="9" type="ORF">Vbra_5020</name>
</gene>
<feature type="region of interest" description="Disordered" evidence="7">
    <location>
        <begin position="515"/>
        <end position="560"/>
    </location>
</feature>
<name>A0A0G4EIQ8_VITBC</name>
<feature type="compositionally biased region" description="Basic and acidic residues" evidence="7">
    <location>
        <begin position="2067"/>
        <end position="2076"/>
    </location>
</feature>
<dbReference type="GO" id="GO:0061630">
    <property type="term" value="F:ubiquitin protein ligase activity"/>
    <property type="evidence" value="ECO:0007669"/>
    <property type="project" value="UniProtKB-EC"/>
</dbReference>
<feature type="compositionally biased region" description="Basic and acidic residues" evidence="7">
    <location>
        <begin position="141"/>
        <end position="151"/>
    </location>
</feature>
<feature type="compositionally biased region" description="Basic residues" evidence="7">
    <location>
        <begin position="129"/>
        <end position="140"/>
    </location>
</feature>
<evidence type="ECO:0000256" key="6">
    <source>
        <dbReference type="PROSITE-ProRule" id="PRU00104"/>
    </source>
</evidence>
<dbReference type="InterPro" id="IPR016024">
    <property type="entry name" value="ARM-type_fold"/>
</dbReference>
<dbReference type="InterPro" id="IPR035983">
    <property type="entry name" value="Hect_E3_ubiquitin_ligase"/>
</dbReference>
<keyword evidence="4" id="KW-0808">Transferase</keyword>
<feature type="compositionally biased region" description="Low complexity" evidence="7">
    <location>
        <begin position="81"/>
        <end position="92"/>
    </location>
</feature>
<feature type="compositionally biased region" description="Basic and acidic residues" evidence="7">
    <location>
        <begin position="2141"/>
        <end position="2152"/>
    </location>
</feature>
<feature type="domain" description="HECT" evidence="8">
    <location>
        <begin position="2599"/>
        <end position="2960"/>
    </location>
</feature>
<feature type="compositionally biased region" description="Low complexity" evidence="7">
    <location>
        <begin position="1761"/>
        <end position="1782"/>
    </location>
</feature>
<feature type="compositionally biased region" description="Low complexity" evidence="7">
    <location>
        <begin position="2189"/>
        <end position="2205"/>
    </location>
</feature>
<feature type="compositionally biased region" description="Basic and acidic residues" evidence="7">
    <location>
        <begin position="1603"/>
        <end position="1618"/>
    </location>
</feature>
<dbReference type="Proteomes" id="UP000041254">
    <property type="component" value="Unassembled WGS sequence"/>
</dbReference>
<dbReference type="Pfam" id="PF25579">
    <property type="entry name" value="TPR_TRIP12_N"/>
    <property type="match status" value="1"/>
</dbReference>
<feature type="region of interest" description="Disordered" evidence="7">
    <location>
        <begin position="1509"/>
        <end position="1850"/>
    </location>
</feature>
<feature type="compositionally biased region" description="Basic and acidic residues" evidence="7">
    <location>
        <begin position="2430"/>
        <end position="2439"/>
    </location>
</feature>
<comment type="similarity">
    <text evidence="2">Belongs to the UPL family. K-HECT subfamily.</text>
</comment>
<feature type="compositionally biased region" description="Basic and acidic residues" evidence="7">
    <location>
        <begin position="1941"/>
        <end position="1951"/>
    </location>
</feature>
<feature type="region of interest" description="Disordered" evidence="7">
    <location>
        <begin position="1"/>
        <end position="227"/>
    </location>
</feature>
<dbReference type="InterPro" id="IPR057948">
    <property type="entry name" value="TPR_TRIP12_N"/>
</dbReference>
<dbReference type="SUPFAM" id="SSF48371">
    <property type="entry name" value="ARM repeat"/>
    <property type="match status" value="1"/>
</dbReference>
<keyword evidence="10" id="KW-1185">Reference proteome</keyword>
<feature type="compositionally biased region" description="Basic residues" evidence="7">
    <location>
        <begin position="58"/>
        <end position="67"/>
    </location>
</feature>
<evidence type="ECO:0000313" key="10">
    <source>
        <dbReference type="Proteomes" id="UP000041254"/>
    </source>
</evidence>
<feature type="region of interest" description="Disordered" evidence="7">
    <location>
        <begin position="2043"/>
        <end position="2225"/>
    </location>
</feature>
<evidence type="ECO:0000256" key="1">
    <source>
        <dbReference type="ARBA" id="ARBA00000885"/>
    </source>
</evidence>
<evidence type="ECO:0000256" key="2">
    <source>
        <dbReference type="ARBA" id="ARBA00006331"/>
    </source>
</evidence>
<dbReference type="PANTHER" id="PTHR45670:SF1">
    <property type="entry name" value="E3 UBIQUITIN-PROTEIN LIGASE HECTD1"/>
    <property type="match status" value="1"/>
</dbReference>
<feature type="compositionally biased region" description="Basic and acidic residues" evidence="7">
    <location>
        <begin position="545"/>
        <end position="559"/>
    </location>
</feature>
<comment type="catalytic activity">
    <reaction evidence="1">
        <text>S-ubiquitinyl-[E2 ubiquitin-conjugating enzyme]-L-cysteine + [acceptor protein]-L-lysine = [E2 ubiquitin-conjugating enzyme]-L-cysteine + N(6)-ubiquitinyl-[acceptor protein]-L-lysine.</text>
        <dbReference type="EC" id="2.3.2.26"/>
    </reaction>
</comment>
<evidence type="ECO:0000256" key="5">
    <source>
        <dbReference type="ARBA" id="ARBA00022786"/>
    </source>
</evidence>
<feature type="region of interest" description="Disordered" evidence="7">
    <location>
        <begin position="2404"/>
        <end position="2453"/>
    </location>
</feature>
<dbReference type="Gene3D" id="3.90.1750.10">
    <property type="entry name" value="Hect, E3 ligase catalytic domains"/>
    <property type="match status" value="1"/>
</dbReference>
<feature type="active site" description="Glycyl thioester intermediate" evidence="6">
    <location>
        <position position="2927"/>
    </location>
</feature>
<dbReference type="STRING" id="1169540.A0A0G4EIQ8"/>
<feature type="compositionally biased region" description="Low complexity" evidence="7">
    <location>
        <begin position="1822"/>
        <end position="1834"/>
    </location>
</feature>
<feature type="compositionally biased region" description="Basic and acidic residues" evidence="7">
    <location>
        <begin position="1221"/>
        <end position="1231"/>
    </location>
</feature>
<feature type="compositionally biased region" description="Basic and acidic residues" evidence="7">
    <location>
        <begin position="1238"/>
        <end position="1258"/>
    </location>
</feature>
<dbReference type="SUPFAM" id="SSF56204">
    <property type="entry name" value="Hect, E3 ligase catalytic domain"/>
    <property type="match status" value="1"/>
</dbReference>
<keyword evidence="5 6" id="KW-0833">Ubl conjugation pathway</keyword>
<evidence type="ECO:0000256" key="7">
    <source>
        <dbReference type="SAM" id="MobiDB-lite"/>
    </source>
</evidence>
<organism evidence="9 10">
    <name type="scientific">Vitrella brassicaformis (strain CCMP3155)</name>
    <dbReference type="NCBI Taxonomy" id="1169540"/>
    <lineage>
        <taxon>Eukaryota</taxon>
        <taxon>Sar</taxon>
        <taxon>Alveolata</taxon>
        <taxon>Colpodellida</taxon>
        <taxon>Vitrellaceae</taxon>
        <taxon>Vitrella</taxon>
    </lineage>
</organism>
<feature type="region of interest" description="Disordered" evidence="7">
    <location>
        <begin position="1149"/>
        <end position="1374"/>
    </location>
</feature>
<proteinExistence type="inferred from homology"/>
<dbReference type="EC" id="2.3.2.26" evidence="3"/>